<keyword evidence="1" id="KW-1133">Transmembrane helix</keyword>
<keyword evidence="1" id="KW-0472">Membrane</keyword>
<comment type="caution">
    <text evidence="2">The sequence shown here is derived from an EMBL/GenBank/DDBJ whole genome shotgun (WGS) entry which is preliminary data.</text>
</comment>
<evidence type="ECO:0000313" key="3">
    <source>
        <dbReference type="Proteomes" id="UP000236291"/>
    </source>
</evidence>
<reference evidence="2 3" key="1">
    <citation type="journal article" date="2014" name="Am. J. Bot.">
        <title>Genome assembly and annotation for red clover (Trifolium pratense; Fabaceae).</title>
        <authorList>
            <person name="Istvanek J."/>
            <person name="Jaros M."/>
            <person name="Krenek A."/>
            <person name="Repkova J."/>
        </authorList>
    </citation>
    <scope>NUCLEOTIDE SEQUENCE [LARGE SCALE GENOMIC DNA]</scope>
    <source>
        <strain evidence="3">cv. Tatra</strain>
        <tissue evidence="2">Young leaves</tissue>
    </source>
</reference>
<feature type="transmembrane region" description="Helical" evidence="1">
    <location>
        <begin position="56"/>
        <end position="78"/>
    </location>
</feature>
<dbReference type="AlphaFoldDB" id="A0A2K3K4Q0"/>
<sequence length="94" mass="10578">QKRRYRHVLTKIRPLHRLERSLSLPSLLPSSLLLSSWLQFIVSVVVAAMYGELFGFQYRVAMCGGLSAGFPTAAAVSWNKKAHQQKYETKGGKD</sequence>
<keyword evidence="1" id="KW-0812">Transmembrane</keyword>
<evidence type="ECO:0000256" key="1">
    <source>
        <dbReference type="SAM" id="Phobius"/>
    </source>
</evidence>
<dbReference type="Proteomes" id="UP000236291">
    <property type="component" value="Unassembled WGS sequence"/>
</dbReference>
<gene>
    <name evidence="2" type="ORF">L195_g052361</name>
</gene>
<protein>
    <submittedName>
        <fullName evidence="2">Uncharacterized protein</fullName>
    </submittedName>
</protein>
<accession>A0A2K3K4Q0</accession>
<evidence type="ECO:0000313" key="2">
    <source>
        <dbReference type="EMBL" id="PNX61260.1"/>
    </source>
</evidence>
<name>A0A2K3K4Q0_TRIPR</name>
<dbReference type="EMBL" id="ASHM01084814">
    <property type="protein sequence ID" value="PNX61260.1"/>
    <property type="molecule type" value="Genomic_DNA"/>
</dbReference>
<organism evidence="2 3">
    <name type="scientific">Trifolium pratense</name>
    <name type="common">Red clover</name>
    <dbReference type="NCBI Taxonomy" id="57577"/>
    <lineage>
        <taxon>Eukaryota</taxon>
        <taxon>Viridiplantae</taxon>
        <taxon>Streptophyta</taxon>
        <taxon>Embryophyta</taxon>
        <taxon>Tracheophyta</taxon>
        <taxon>Spermatophyta</taxon>
        <taxon>Magnoliopsida</taxon>
        <taxon>eudicotyledons</taxon>
        <taxon>Gunneridae</taxon>
        <taxon>Pentapetalae</taxon>
        <taxon>rosids</taxon>
        <taxon>fabids</taxon>
        <taxon>Fabales</taxon>
        <taxon>Fabaceae</taxon>
        <taxon>Papilionoideae</taxon>
        <taxon>50 kb inversion clade</taxon>
        <taxon>NPAAA clade</taxon>
        <taxon>Hologalegina</taxon>
        <taxon>IRL clade</taxon>
        <taxon>Trifolieae</taxon>
        <taxon>Trifolium</taxon>
    </lineage>
</organism>
<reference evidence="2 3" key="2">
    <citation type="journal article" date="2017" name="Front. Plant Sci.">
        <title>Gene Classification and Mining of Molecular Markers Useful in Red Clover (Trifolium pratense) Breeding.</title>
        <authorList>
            <person name="Istvanek J."/>
            <person name="Dluhosova J."/>
            <person name="Dluhos P."/>
            <person name="Patkova L."/>
            <person name="Nedelnik J."/>
            <person name="Repkova J."/>
        </authorList>
    </citation>
    <scope>NUCLEOTIDE SEQUENCE [LARGE SCALE GENOMIC DNA]</scope>
    <source>
        <strain evidence="3">cv. Tatra</strain>
        <tissue evidence="2">Young leaves</tissue>
    </source>
</reference>
<proteinExistence type="predicted"/>
<feature type="transmembrane region" description="Helical" evidence="1">
    <location>
        <begin position="21"/>
        <end position="50"/>
    </location>
</feature>
<feature type="non-terminal residue" evidence="2">
    <location>
        <position position="1"/>
    </location>
</feature>